<dbReference type="PANTHER" id="PTHR24412:SF441">
    <property type="entry name" value="KELCH-LIKE PROTEIN 28"/>
    <property type="match status" value="1"/>
</dbReference>
<dbReference type="HOGENOM" id="CLU_004253_11_1_1"/>
<dbReference type="PANTHER" id="PTHR24412">
    <property type="entry name" value="KELCH PROTEIN"/>
    <property type="match status" value="1"/>
</dbReference>
<evidence type="ECO:0000313" key="4">
    <source>
        <dbReference type="EMBL" id="ELU06557.1"/>
    </source>
</evidence>
<keyword evidence="1" id="KW-0880">Kelch repeat</keyword>
<dbReference type="InterPro" id="IPR000210">
    <property type="entry name" value="BTB/POZ_dom"/>
</dbReference>
<proteinExistence type="predicted"/>
<dbReference type="OrthoDB" id="6482909at2759"/>
<keyword evidence="6" id="KW-1185">Reference proteome</keyword>
<reference evidence="4 6" key="2">
    <citation type="journal article" date="2013" name="Nature">
        <title>Insights into bilaterian evolution from three spiralian genomes.</title>
        <authorList>
            <person name="Simakov O."/>
            <person name="Marletaz F."/>
            <person name="Cho S.J."/>
            <person name="Edsinger-Gonzales E."/>
            <person name="Havlak P."/>
            <person name="Hellsten U."/>
            <person name="Kuo D.H."/>
            <person name="Larsson T."/>
            <person name="Lv J."/>
            <person name="Arendt D."/>
            <person name="Savage R."/>
            <person name="Osoegawa K."/>
            <person name="de Jong P."/>
            <person name="Grimwood J."/>
            <person name="Chapman J.A."/>
            <person name="Shapiro H."/>
            <person name="Aerts A."/>
            <person name="Otillar R.P."/>
            <person name="Terry A.Y."/>
            <person name="Boore J.L."/>
            <person name="Grigoriev I.V."/>
            <person name="Lindberg D.R."/>
            <person name="Seaver E.C."/>
            <person name="Weisblat D.A."/>
            <person name="Putnam N.H."/>
            <person name="Rokhsar D.S."/>
        </authorList>
    </citation>
    <scope>NUCLEOTIDE SEQUENCE</scope>
    <source>
        <strain evidence="4 6">I ESC-2004</strain>
    </source>
</reference>
<dbReference type="EMBL" id="AMQN01022728">
    <property type="status" value="NOT_ANNOTATED_CDS"/>
    <property type="molecule type" value="Genomic_DNA"/>
</dbReference>
<evidence type="ECO:0000313" key="6">
    <source>
        <dbReference type="Proteomes" id="UP000014760"/>
    </source>
</evidence>
<gene>
    <name evidence="4" type="ORF">CAPTEDRAFT_97200</name>
</gene>
<evidence type="ECO:0000259" key="3">
    <source>
        <dbReference type="PROSITE" id="PS50097"/>
    </source>
</evidence>
<dbReference type="Proteomes" id="UP000014760">
    <property type="component" value="Unassembled WGS sequence"/>
</dbReference>
<dbReference type="AlphaFoldDB" id="R7URN5"/>
<dbReference type="STRING" id="283909.R7URN5"/>
<evidence type="ECO:0000256" key="1">
    <source>
        <dbReference type="ARBA" id="ARBA00022441"/>
    </source>
</evidence>
<dbReference type="SUPFAM" id="SSF54695">
    <property type="entry name" value="POZ domain"/>
    <property type="match status" value="1"/>
</dbReference>
<dbReference type="EnsemblMetazoa" id="CapteT97200">
    <property type="protein sequence ID" value="CapteP97200"/>
    <property type="gene ID" value="CapteG97200"/>
</dbReference>
<feature type="domain" description="BTB" evidence="3">
    <location>
        <begin position="8"/>
        <end position="78"/>
    </location>
</feature>
<dbReference type="SMART" id="SM00225">
    <property type="entry name" value="BTB"/>
    <property type="match status" value="1"/>
</dbReference>
<evidence type="ECO:0000256" key="2">
    <source>
        <dbReference type="ARBA" id="ARBA00022737"/>
    </source>
</evidence>
<dbReference type="PROSITE" id="PS50097">
    <property type="entry name" value="BTB"/>
    <property type="match status" value="1"/>
</dbReference>
<dbReference type="EMBL" id="KB300540">
    <property type="protein sequence ID" value="ELU06557.1"/>
    <property type="molecule type" value="Genomic_DNA"/>
</dbReference>
<dbReference type="OMA" id="FHAHRSV"/>
<name>R7URN5_CAPTE</name>
<dbReference type="Pfam" id="PF00651">
    <property type="entry name" value="BTB"/>
    <property type="match status" value="1"/>
</dbReference>
<reference evidence="5" key="3">
    <citation type="submission" date="2015-06" db="UniProtKB">
        <authorList>
            <consortium name="EnsemblMetazoa"/>
        </authorList>
    </citation>
    <scope>IDENTIFICATION</scope>
</reference>
<sequence>MREAEEFVDITLLFGEGHVKCHKVIFMILAGRSDYFHRMFLTSMVESALNEVPIEEISASTGVLLVDYLYTGRIKLTTRNAQDLLVASEMLLLGALKQNIEEFLCEQIESSNCISLLNFARM</sequence>
<evidence type="ECO:0000313" key="5">
    <source>
        <dbReference type="EnsemblMetazoa" id="CapteP97200"/>
    </source>
</evidence>
<protein>
    <recommendedName>
        <fullName evidence="3">BTB domain-containing protein</fullName>
    </recommendedName>
</protein>
<keyword evidence="2" id="KW-0677">Repeat</keyword>
<accession>R7URN5</accession>
<dbReference type="Gene3D" id="3.30.710.10">
    <property type="entry name" value="Potassium Channel Kv1.1, Chain A"/>
    <property type="match status" value="1"/>
</dbReference>
<dbReference type="InterPro" id="IPR011333">
    <property type="entry name" value="SKP1/BTB/POZ_sf"/>
</dbReference>
<organism evidence="4">
    <name type="scientific">Capitella teleta</name>
    <name type="common">Polychaete worm</name>
    <dbReference type="NCBI Taxonomy" id="283909"/>
    <lineage>
        <taxon>Eukaryota</taxon>
        <taxon>Metazoa</taxon>
        <taxon>Spiralia</taxon>
        <taxon>Lophotrochozoa</taxon>
        <taxon>Annelida</taxon>
        <taxon>Polychaeta</taxon>
        <taxon>Sedentaria</taxon>
        <taxon>Scolecida</taxon>
        <taxon>Capitellidae</taxon>
        <taxon>Capitella</taxon>
    </lineage>
</organism>
<reference evidence="6" key="1">
    <citation type="submission" date="2012-12" db="EMBL/GenBank/DDBJ databases">
        <authorList>
            <person name="Hellsten U."/>
            <person name="Grimwood J."/>
            <person name="Chapman J.A."/>
            <person name="Shapiro H."/>
            <person name="Aerts A."/>
            <person name="Otillar R.P."/>
            <person name="Terry A.Y."/>
            <person name="Boore J.L."/>
            <person name="Simakov O."/>
            <person name="Marletaz F."/>
            <person name="Cho S.-J."/>
            <person name="Edsinger-Gonzales E."/>
            <person name="Havlak P."/>
            <person name="Kuo D.-H."/>
            <person name="Larsson T."/>
            <person name="Lv J."/>
            <person name="Arendt D."/>
            <person name="Savage R."/>
            <person name="Osoegawa K."/>
            <person name="de Jong P."/>
            <person name="Lindberg D.R."/>
            <person name="Seaver E.C."/>
            <person name="Weisblat D.A."/>
            <person name="Putnam N.H."/>
            <person name="Grigoriev I.V."/>
            <person name="Rokhsar D.S."/>
        </authorList>
    </citation>
    <scope>NUCLEOTIDE SEQUENCE</scope>
    <source>
        <strain evidence="6">I ESC-2004</strain>
    </source>
</reference>